<evidence type="ECO:0000313" key="2">
    <source>
        <dbReference type="EMBL" id="KAK1801448.1"/>
    </source>
</evidence>
<dbReference type="InterPro" id="IPR031804">
    <property type="entry name" value="DUF4743"/>
</dbReference>
<dbReference type="EMBL" id="JAROKS010000009">
    <property type="protein sequence ID" value="KAK1801448.1"/>
    <property type="molecule type" value="Genomic_DNA"/>
</dbReference>
<dbReference type="PANTHER" id="PTHR13622">
    <property type="entry name" value="THIAMIN PYROPHOSPHOKINASE"/>
    <property type="match status" value="1"/>
</dbReference>
<evidence type="ECO:0000259" key="1">
    <source>
        <dbReference type="PROSITE" id="PS51462"/>
    </source>
</evidence>
<protein>
    <recommendedName>
        <fullName evidence="1">Nudix hydrolase domain-containing protein</fullName>
    </recommendedName>
</protein>
<comment type="caution">
    <text evidence="2">The sequence shown here is derived from an EMBL/GenBank/DDBJ whole genome shotgun (WGS) entry which is preliminary data.</text>
</comment>
<dbReference type="Proteomes" id="UP001239994">
    <property type="component" value="Unassembled WGS sequence"/>
</dbReference>
<dbReference type="Pfam" id="PF15916">
    <property type="entry name" value="DUF4743"/>
    <property type="match status" value="1"/>
</dbReference>
<dbReference type="InterPro" id="IPR015797">
    <property type="entry name" value="NUDIX_hydrolase-like_dom_sf"/>
</dbReference>
<dbReference type="Gene3D" id="3.90.79.10">
    <property type="entry name" value="Nucleoside Triphosphate Pyrophosphohydrolase"/>
    <property type="match status" value="1"/>
</dbReference>
<dbReference type="AlphaFoldDB" id="A0AAD8ZL60"/>
<feature type="domain" description="Nudix hydrolase" evidence="1">
    <location>
        <begin position="201"/>
        <end position="344"/>
    </location>
</feature>
<name>A0AAD8ZL60_9TELE</name>
<gene>
    <name evidence="2" type="ORF">P4O66_022722</name>
</gene>
<keyword evidence="3" id="KW-1185">Reference proteome</keyword>
<sequence length="394" mass="43451">MPGPLAPYQTTRLTWGSHILHHCNSYNLCSGHAAPACVSRPDGFHEDYPDTRTTTAPMMASWSEKMLQLLLRMNNFHLPAANKQNRFASPTGSILETCLRFEVAGEHVGWVTPGVACILARFPNVFCARGGAVALAADLDSCEKRSEAVGAALQELREHGCLTCLRGWRSEKYAVMARYCDSPLMHMERAATSKYSRVFGVKRYGVHINGYSRDGDGNLSMWIARRSNTKQTYPGKLDNLAAGGLAAGCSIKHTLVKECQEEACIPESLAEKARPVGTISYTYEDEEGVFPECQFVFDLELPTNFRPQIGDGEVQAFYFYPINKVKELLVCEEFKPNCAMVVLDFLIRHSVIEPDSGLEYGTGQTPTLPCQANSSHCVSVPRTVSSSSCNNSKN</sequence>
<dbReference type="InterPro" id="IPR000086">
    <property type="entry name" value="NUDIX_hydrolase_dom"/>
</dbReference>
<dbReference type="CDD" id="cd03676">
    <property type="entry name" value="NUDIX_Tnr3_like"/>
    <property type="match status" value="1"/>
</dbReference>
<dbReference type="FunFam" id="3.90.79.10:FF:000019">
    <property type="entry name" value="Thiamin pyrophosphokinase, putative"/>
    <property type="match status" value="1"/>
</dbReference>
<dbReference type="PROSITE" id="PS51462">
    <property type="entry name" value="NUDIX"/>
    <property type="match status" value="1"/>
</dbReference>
<dbReference type="Pfam" id="PF00293">
    <property type="entry name" value="NUDIX"/>
    <property type="match status" value="1"/>
</dbReference>
<dbReference type="PANTHER" id="PTHR13622:SF8">
    <property type="entry name" value="THIAMIN PYROPHOSPHOKINASE 1"/>
    <property type="match status" value="1"/>
</dbReference>
<proteinExistence type="predicted"/>
<dbReference type="GO" id="GO:0044715">
    <property type="term" value="F:8-oxo-dGDP phosphatase activity"/>
    <property type="evidence" value="ECO:0007669"/>
    <property type="project" value="TreeGrafter"/>
</dbReference>
<accession>A0AAD8ZL60</accession>
<dbReference type="SUPFAM" id="SSF55811">
    <property type="entry name" value="Nudix"/>
    <property type="match status" value="1"/>
</dbReference>
<organism evidence="2 3">
    <name type="scientific">Electrophorus voltai</name>
    <dbReference type="NCBI Taxonomy" id="2609070"/>
    <lineage>
        <taxon>Eukaryota</taxon>
        <taxon>Metazoa</taxon>
        <taxon>Chordata</taxon>
        <taxon>Craniata</taxon>
        <taxon>Vertebrata</taxon>
        <taxon>Euteleostomi</taxon>
        <taxon>Actinopterygii</taxon>
        <taxon>Neopterygii</taxon>
        <taxon>Teleostei</taxon>
        <taxon>Ostariophysi</taxon>
        <taxon>Gymnotiformes</taxon>
        <taxon>Gymnotoidei</taxon>
        <taxon>Gymnotidae</taxon>
        <taxon>Electrophorus</taxon>
    </lineage>
</organism>
<reference evidence="2" key="1">
    <citation type="submission" date="2023-03" db="EMBL/GenBank/DDBJ databases">
        <title>Electrophorus voltai genome.</title>
        <authorList>
            <person name="Bian C."/>
        </authorList>
    </citation>
    <scope>NUCLEOTIDE SEQUENCE</scope>
    <source>
        <strain evidence="2">CB-2022</strain>
        <tissue evidence="2">Muscle</tissue>
    </source>
</reference>
<evidence type="ECO:0000313" key="3">
    <source>
        <dbReference type="Proteomes" id="UP001239994"/>
    </source>
</evidence>